<reference evidence="1" key="2">
    <citation type="submission" date="2021-04" db="EMBL/GenBank/DDBJ databases">
        <authorList>
            <person name="Gilroy R."/>
        </authorList>
    </citation>
    <scope>NUCLEOTIDE SEQUENCE</scope>
    <source>
        <strain evidence="1">CHK198-12963</strain>
    </source>
</reference>
<evidence type="ECO:0000313" key="2">
    <source>
        <dbReference type="Proteomes" id="UP000823863"/>
    </source>
</evidence>
<name>A0A9D2PUS2_9FIRM</name>
<sequence>MVANSPNTIKRYRQRYLKYLEPSILNKKKIGQIDELLLETECSRIVREFNLTRKEWGNWPR</sequence>
<organism evidence="1 2">
    <name type="scientific">Candidatus Enterocloster excrementigallinarum</name>
    <dbReference type="NCBI Taxonomy" id="2838558"/>
    <lineage>
        <taxon>Bacteria</taxon>
        <taxon>Bacillati</taxon>
        <taxon>Bacillota</taxon>
        <taxon>Clostridia</taxon>
        <taxon>Lachnospirales</taxon>
        <taxon>Lachnospiraceae</taxon>
        <taxon>Enterocloster</taxon>
    </lineage>
</organism>
<dbReference type="AlphaFoldDB" id="A0A9D2PUS2"/>
<dbReference type="EMBL" id="DWWB01000078">
    <property type="protein sequence ID" value="HJC67683.1"/>
    <property type="molecule type" value="Genomic_DNA"/>
</dbReference>
<evidence type="ECO:0000313" key="1">
    <source>
        <dbReference type="EMBL" id="HJC67683.1"/>
    </source>
</evidence>
<accession>A0A9D2PUS2</accession>
<protein>
    <submittedName>
        <fullName evidence="1">Uncharacterized protein</fullName>
    </submittedName>
</protein>
<proteinExistence type="predicted"/>
<comment type="caution">
    <text evidence="1">The sequence shown here is derived from an EMBL/GenBank/DDBJ whole genome shotgun (WGS) entry which is preliminary data.</text>
</comment>
<gene>
    <name evidence="1" type="ORF">H9931_13395</name>
</gene>
<reference evidence="1" key="1">
    <citation type="journal article" date="2021" name="PeerJ">
        <title>Extensive microbial diversity within the chicken gut microbiome revealed by metagenomics and culture.</title>
        <authorList>
            <person name="Gilroy R."/>
            <person name="Ravi A."/>
            <person name="Getino M."/>
            <person name="Pursley I."/>
            <person name="Horton D.L."/>
            <person name="Alikhan N.F."/>
            <person name="Baker D."/>
            <person name="Gharbi K."/>
            <person name="Hall N."/>
            <person name="Watson M."/>
            <person name="Adriaenssens E.M."/>
            <person name="Foster-Nyarko E."/>
            <person name="Jarju S."/>
            <person name="Secka A."/>
            <person name="Antonio M."/>
            <person name="Oren A."/>
            <person name="Chaudhuri R.R."/>
            <person name="La Ragione R."/>
            <person name="Hildebrand F."/>
            <person name="Pallen M.J."/>
        </authorList>
    </citation>
    <scope>NUCLEOTIDE SEQUENCE</scope>
    <source>
        <strain evidence="1">CHK198-12963</strain>
    </source>
</reference>
<dbReference type="Proteomes" id="UP000823863">
    <property type="component" value="Unassembled WGS sequence"/>
</dbReference>